<feature type="repeat" description="Solcar" evidence="10">
    <location>
        <begin position="81"/>
        <end position="165"/>
    </location>
</feature>
<dbReference type="InterPro" id="IPR023395">
    <property type="entry name" value="MCP_dom_sf"/>
</dbReference>
<gene>
    <name evidence="12" type="ORF">PCOL08062_LOCUS329</name>
</gene>
<feature type="repeat" description="Solcar" evidence="10">
    <location>
        <begin position="274"/>
        <end position="359"/>
    </location>
</feature>
<sequence length="365" mass="38628">MAGATAGGERGCERSCGRAALFAIRGAPAVPAAAGVLARWAKGCAEGQARTPQTQAQTQRQWQQRGGMALASPSEGVPLVPRLVLTGISAAASETATFPVDMVKTRLQIQGEGGTVVARGALGMAAHIVRTEGLRGLYPGIGAGIMRHLIYTPARIVLYEQIRNGVTPEDGSALPLTQKAAVGFVAGISGQAIASPADLVKVRMQADARLPLAERRYTGMAHAFSSIYKNEGGLAGLWRGVGPNLSRAGLVNMGELAFYDQAKQLVLSSPHFEDNVYAHTAASIISGLFATLFSCPADVAKSRIMNAPTGTYRGIFDCLAQTVRNEGFLALYKGFMPTWSRLGPWQFIFWVSYEQLRSAAGLASF</sequence>
<dbReference type="InterPro" id="IPR018108">
    <property type="entry name" value="MCP_transmembrane"/>
</dbReference>
<name>A0A7R9T890_9VIRI</name>
<dbReference type="PROSITE" id="PS50920">
    <property type="entry name" value="SOLCAR"/>
    <property type="match status" value="3"/>
</dbReference>
<dbReference type="GO" id="GO:0055085">
    <property type="term" value="P:transmembrane transport"/>
    <property type="evidence" value="ECO:0007669"/>
    <property type="project" value="InterPro"/>
</dbReference>
<protein>
    <submittedName>
        <fullName evidence="12">Uncharacterized protein</fullName>
    </submittedName>
</protein>
<keyword evidence="4 10" id="KW-0812">Transmembrane</keyword>
<evidence type="ECO:0000256" key="2">
    <source>
        <dbReference type="ARBA" id="ARBA00006375"/>
    </source>
</evidence>
<dbReference type="GO" id="GO:0005743">
    <property type="term" value="C:mitochondrial inner membrane"/>
    <property type="evidence" value="ECO:0007669"/>
    <property type="project" value="UniProtKB-SubCell"/>
</dbReference>
<keyword evidence="8" id="KW-0496">Mitochondrion</keyword>
<evidence type="ECO:0000256" key="3">
    <source>
        <dbReference type="ARBA" id="ARBA00022448"/>
    </source>
</evidence>
<reference evidence="12" key="1">
    <citation type="submission" date="2021-01" db="EMBL/GenBank/DDBJ databases">
        <authorList>
            <person name="Corre E."/>
            <person name="Pelletier E."/>
            <person name="Niang G."/>
            <person name="Scheremetjew M."/>
            <person name="Finn R."/>
            <person name="Kale V."/>
            <person name="Holt S."/>
            <person name="Cochrane G."/>
            <person name="Meng A."/>
            <person name="Brown T."/>
            <person name="Cohen L."/>
        </authorList>
    </citation>
    <scope>NUCLEOTIDE SEQUENCE</scope>
    <source>
        <strain evidence="12">CCMP1413</strain>
    </source>
</reference>
<dbReference type="InterPro" id="IPR002067">
    <property type="entry name" value="MCP"/>
</dbReference>
<keyword evidence="3 11" id="KW-0813">Transport</keyword>
<keyword evidence="7" id="KW-1133">Transmembrane helix</keyword>
<keyword evidence="6" id="KW-0999">Mitochondrion inner membrane</keyword>
<dbReference type="Gene3D" id="1.50.40.10">
    <property type="entry name" value="Mitochondrial carrier domain"/>
    <property type="match status" value="1"/>
</dbReference>
<dbReference type="InterPro" id="IPR050391">
    <property type="entry name" value="Mito_Metabolite_Transporter"/>
</dbReference>
<evidence type="ECO:0000256" key="4">
    <source>
        <dbReference type="ARBA" id="ARBA00022692"/>
    </source>
</evidence>
<evidence type="ECO:0000256" key="10">
    <source>
        <dbReference type="PROSITE-ProRule" id="PRU00282"/>
    </source>
</evidence>
<dbReference type="FunFam" id="1.50.40.10:FF:000062">
    <property type="entry name" value="mitochondrial uncoupling protein 3"/>
    <property type="match status" value="1"/>
</dbReference>
<dbReference type="Pfam" id="PF00153">
    <property type="entry name" value="Mito_carr"/>
    <property type="match status" value="3"/>
</dbReference>
<evidence type="ECO:0000313" key="12">
    <source>
        <dbReference type="EMBL" id="CAD8228056.1"/>
    </source>
</evidence>
<evidence type="ECO:0000256" key="5">
    <source>
        <dbReference type="ARBA" id="ARBA00022737"/>
    </source>
</evidence>
<evidence type="ECO:0000256" key="9">
    <source>
        <dbReference type="ARBA" id="ARBA00023136"/>
    </source>
</evidence>
<organism evidence="12">
    <name type="scientific">Prasinoderma coloniale</name>
    <dbReference type="NCBI Taxonomy" id="156133"/>
    <lineage>
        <taxon>Eukaryota</taxon>
        <taxon>Viridiplantae</taxon>
        <taxon>Prasinodermophyta</taxon>
        <taxon>Prasinodermophyceae</taxon>
        <taxon>Prasinodermales</taxon>
        <taxon>Prasinodermaceae</taxon>
        <taxon>Prasinoderma</taxon>
    </lineage>
</organism>
<evidence type="ECO:0000256" key="7">
    <source>
        <dbReference type="ARBA" id="ARBA00022989"/>
    </source>
</evidence>
<proteinExistence type="inferred from homology"/>
<accession>A0A7R9T890</accession>
<evidence type="ECO:0000256" key="1">
    <source>
        <dbReference type="ARBA" id="ARBA00004448"/>
    </source>
</evidence>
<evidence type="ECO:0000256" key="8">
    <source>
        <dbReference type="ARBA" id="ARBA00023128"/>
    </source>
</evidence>
<dbReference type="AlphaFoldDB" id="A0A7R9T890"/>
<evidence type="ECO:0000256" key="6">
    <source>
        <dbReference type="ARBA" id="ARBA00022792"/>
    </source>
</evidence>
<dbReference type="SUPFAM" id="SSF103506">
    <property type="entry name" value="Mitochondrial carrier"/>
    <property type="match status" value="1"/>
</dbReference>
<feature type="repeat" description="Solcar" evidence="10">
    <location>
        <begin position="174"/>
        <end position="265"/>
    </location>
</feature>
<dbReference type="EMBL" id="HBDZ01000429">
    <property type="protein sequence ID" value="CAD8228056.1"/>
    <property type="molecule type" value="Transcribed_RNA"/>
</dbReference>
<keyword evidence="9 10" id="KW-0472">Membrane</keyword>
<comment type="subcellular location">
    <subcellularLocation>
        <location evidence="1">Mitochondrion inner membrane</location>
        <topology evidence="1">Multi-pass membrane protein</topology>
    </subcellularLocation>
</comment>
<dbReference type="PANTHER" id="PTHR45618">
    <property type="entry name" value="MITOCHONDRIAL DICARBOXYLATE CARRIER-RELATED"/>
    <property type="match status" value="1"/>
</dbReference>
<comment type="similarity">
    <text evidence="2 11">Belongs to the mitochondrial carrier (TC 2.A.29) family.</text>
</comment>
<dbReference type="PRINTS" id="PR00926">
    <property type="entry name" value="MITOCARRIER"/>
</dbReference>
<evidence type="ECO:0000256" key="11">
    <source>
        <dbReference type="RuleBase" id="RU000488"/>
    </source>
</evidence>
<keyword evidence="5" id="KW-0677">Repeat</keyword>